<name>A0ABU2ALL4_9ACTN</name>
<accession>A0ABU2ALL4</accession>
<dbReference type="EMBL" id="JAVDYD010000001">
    <property type="protein sequence ID" value="MDR7336873.1"/>
    <property type="molecule type" value="Genomic_DNA"/>
</dbReference>
<feature type="region of interest" description="Disordered" evidence="1">
    <location>
        <begin position="67"/>
        <end position="127"/>
    </location>
</feature>
<dbReference type="Proteomes" id="UP001183604">
    <property type="component" value="Unassembled WGS sequence"/>
</dbReference>
<comment type="caution">
    <text evidence="2">The sequence shown here is derived from an EMBL/GenBank/DDBJ whole genome shotgun (WGS) entry which is preliminary data.</text>
</comment>
<evidence type="ECO:0000313" key="2">
    <source>
        <dbReference type="EMBL" id="MDR7336873.1"/>
    </source>
</evidence>
<evidence type="ECO:0000256" key="1">
    <source>
        <dbReference type="SAM" id="MobiDB-lite"/>
    </source>
</evidence>
<gene>
    <name evidence="2" type="ORF">J2S69_000592</name>
</gene>
<sequence>MTTTYVSMATARRAEEVQHRHRADKDGWCAHHLRHFHVRVRAGECDPWLIAQEIIVAYDLQQTLTLPESPVAGPTVPVRDLTHPGPPPVGRGGPTSGPVLVDESSRLGRRGRLQLPAPPVGEGPGRP</sequence>
<keyword evidence="3" id="KW-1185">Reference proteome</keyword>
<organism evidence="2 3">
    <name type="scientific">Glycomyces lechevalierae</name>
    <dbReference type="NCBI Taxonomy" id="256034"/>
    <lineage>
        <taxon>Bacteria</taxon>
        <taxon>Bacillati</taxon>
        <taxon>Actinomycetota</taxon>
        <taxon>Actinomycetes</taxon>
        <taxon>Glycomycetales</taxon>
        <taxon>Glycomycetaceae</taxon>
        <taxon>Glycomyces</taxon>
    </lineage>
</organism>
<feature type="compositionally biased region" description="Pro residues" evidence="1">
    <location>
        <begin position="116"/>
        <end position="127"/>
    </location>
</feature>
<evidence type="ECO:0000313" key="3">
    <source>
        <dbReference type="Proteomes" id="UP001183604"/>
    </source>
</evidence>
<protein>
    <submittedName>
        <fullName evidence="2">Uncharacterized protein</fullName>
    </submittedName>
</protein>
<reference evidence="2 3" key="1">
    <citation type="submission" date="2023-07" db="EMBL/GenBank/DDBJ databases">
        <title>Sequencing the genomes of 1000 actinobacteria strains.</title>
        <authorList>
            <person name="Klenk H.-P."/>
        </authorList>
    </citation>
    <scope>NUCLEOTIDE SEQUENCE [LARGE SCALE GENOMIC DNA]</scope>
    <source>
        <strain evidence="2 3">DSM 44724</strain>
    </source>
</reference>
<proteinExistence type="predicted"/>